<dbReference type="EMBL" id="JACGCM010001954">
    <property type="protein sequence ID" value="KAF6146870.1"/>
    <property type="molecule type" value="Genomic_DNA"/>
</dbReference>
<accession>A0A7J7LWH1</accession>
<dbReference type="Proteomes" id="UP000541444">
    <property type="component" value="Unassembled WGS sequence"/>
</dbReference>
<organism evidence="1 2">
    <name type="scientific">Kingdonia uniflora</name>
    <dbReference type="NCBI Taxonomy" id="39325"/>
    <lineage>
        <taxon>Eukaryota</taxon>
        <taxon>Viridiplantae</taxon>
        <taxon>Streptophyta</taxon>
        <taxon>Embryophyta</taxon>
        <taxon>Tracheophyta</taxon>
        <taxon>Spermatophyta</taxon>
        <taxon>Magnoliopsida</taxon>
        <taxon>Ranunculales</taxon>
        <taxon>Circaeasteraceae</taxon>
        <taxon>Kingdonia</taxon>
    </lineage>
</organism>
<evidence type="ECO:0000313" key="1">
    <source>
        <dbReference type="EMBL" id="KAF6146870.1"/>
    </source>
</evidence>
<protein>
    <submittedName>
        <fullName evidence="1">Uncharacterized protein</fullName>
    </submittedName>
</protein>
<keyword evidence="2" id="KW-1185">Reference proteome</keyword>
<proteinExistence type="predicted"/>
<gene>
    <name evidence="1" type="ORF">GIB67_018523</name>
</gene>
<sequence length="51" mass="5834">NPLFCIGIPLIRVSNHHSRDQLQEQSNYGQVVVHRYRGTPSYCPSPKAQLK</sequence>
<dbReference type="AlphaFoldDB" id="A0A7J7LWH1"/>
<name>A0A7J7LWH1_9MAGN</name>
<reference evidence="1 2" key="1">
    <citation type="journal article" date="2020" name="IScience">
        <title>Genome Sequencing of the Endangered Kingdonia uniflora (Circaeasteraceae, Ranunculales) Reveals Potential Mechanisms of Evolutionary Specialization.</title>
        <authorList>
            <person name="Sun Y."/>
            <person name="Deng T."/>
            <person name="Zhang A."/>
            <person name="Moore M.J."/>
            <person name="Landis J.B."/>
            <person name="Lin N."/>
            <person name="Zhang H."/>
            <person name="Zhang X."/>
            <person name="Huang J."/>
            <person name="Zhang X."/>
            <person name="Sun H."/>
            <person name="Wang H."/>
        </authorList>
    </citation>
    <scope>NUCLEOTIDE SEQUENCE [LARGE SCALE GENOMIC DNA]</scope>
    <source>
        <strain evidence="1">TB1705</strain>
        <tissue evidence="1">Leaf</tissue>
    </source>
</reference>
<feature type="non-terminal residue" evidence="1">
    <location>
        <position position="51"/>
    </location>
</feature>
<comment type="caution">
    <text evidence="1">The sequence shown here is derived from an EMBL/GenBank/DDBJ whole genome shotgun (WGS) entry which is preliminary data.</text>
</comment>
<evidence type="ECO:0000313" key="2">
    <source>
        <dbReference type="Proteomes" id="UP000541444"/>
    </source>
</evidence>